<protein>
    <recommendedName>
        <fullName evidence="3">Apple domain-containing protein</fullName>
    </recommendedName>
</protein>
<proteinExistence type="predicted"/>
<organism evidence="4 5">
    <name type="scientific">Fusarium culmorum</name>
    <dbReference type="NCBI Taxonomy" id="5516"/>
    <lineage>
        <taxon>Eukaryota</taxon>
        <taxon>Fungi</taxon>
        <taxon>Dikarya</taxon>
        <taxon>Ascomycota</taxon>
        <taxon>Pezizomycotina</taxon>
        <taxon>Sordariomycetes</taxon>
        <taxon>Hypocreomycetidae</taxon>
        <taxon>Hypocreales</taxon>
        <taxon>Nectriaceae</taxon>
        <taxon>Fusarium</taxon>
    </lineage>
</organism>
<comment type="caution">
    <text evidence="4">The sequence shown here is derived from an EMBL/GenBank/DDBJ whole genome shotgun (WGS) entry which is preliminary data.</text>
</comment>
<dbReference type="Proteomes" id="UP000241587">
    <property type="component" value="Unassembled WGS sequence"/>
</dbReference>
<evidence type="ECO:0000256" key="2">
    <source>
        <dbReference type="SAM" id="SignalP"/>
    </source>
</evidence>
<dbReference type="Pfam" id="PF00024">
    <property type="entry name" value="PAN_1"/>
    <property type="match status" value="1"/>
</dbReference>
<dbReference type="SUPFAM" id="SSF57414">
    <property type="entry name" value="Hairpin loop containing domain-like"/>
    <property type="match status" value="1"/>
</dbReference>
<feature type="chain" id="PRO_5015772455" description="Apple domain-containing protein" evidence="2">
    <location>
        <begin position="20"/>
        <end position="323"/>
    </location>
</feature>
<feature type="signal peptide" evidence="2">
    <location>
        <begin position="1"/>
        <end position="19"/>
    </location>
</feature>
<dbReference type="InterPro" id="IPR003609">
    <property type="entry name" value="Pan_app"/>
</dbReference>
<feature type="domain" description="Apple" evidence="3">
    <location>
        <begin position="122"/>
        <end position="204"/>
    </location>
</feature>
<dbReference type="EMBL" id="PVEM01000012">
    <property type="protein sequence ID" value="PTD04622.1"/>
    <property type="molecule type" value="Genomic_DNA"/>
</dbReference>
<dbReference type="AlphaFoldDB" id="A0A2T4GM20"/>
<evidence type="ECO:0000259" key="3">
    <source>
        <dbReference type="PROSITE" id="PS50948"/>
    </source>
</evidence>
<evidence type="ECO:0000313" key="4">
    <source>
        <dbReference type="EMBL" id="PTD04622.1"/>
    </source>
</evidence>
<evidence type="ECO:0000313" key="5">
    <source>
        <dbReference type="Proteomes" id="UP000241587"/>
    </source>
</evidence>
<accession>A0A2T4GM20</accession>
<dbReference type="Gene3D" id="3.50.4.10">
    <property type="entry name" value="Hepatocyte Growth Factor"/>
    <property type="match status" value="1"/>
</dbReference>
<dbReference type="OMA" id="CLGTMEI"/>
<gene>
    <name evidence="4" type="ORF">FCULG_00001370</name>
</gene>
<reference evidence="4 5" key="1">
    <citation type="submission" date="2018-02" db="EMBL/GenBank/DDBJ databases">
        <title>Fusarium culmorum secondary metabolites in fungal-bacterial-plant interactions.</title>
        <authorList>
            <person name="Schmidt R."/>
        </authorList>
    </citation>
    <scope>NUCLEOTIDE SEQUENCE [LARGE SCALE GENOMIC DNA]</scope>
    <source>
        <strain evidence="4 5">PV</strain>
    </source>
</reference>
<sequence length="323" mass="33163">MVAIRSFVALYAAVGIASAGKCKPESTSSSILSEASTSGSIGFSSASAAESSTTVPGTTLETSINESITETVSSAISTDTTEITTLEPSLTTLATSFVTTSADITTVESAATTTSAAPIPKCPSDIEQCLGTMEIKCGIIFGGLSDNTEVKDLNACVNKCSSNTNCAAFSYEESTRACFTTSSLPDSSNQADFSGWVSGKKGTCGQDATSTAFTSTAEATTSAAATSTAPVADPVCSSCVDDAQVQCNTSLNGLELLGSSRSIAECYSFCEQDDDCQGVTRRQDNGACFKSTVDPDDVVASPQEGETVLSRELAGSRRVQSRR</sequence>
<dbReference type="OrthoDB" id="5102041at2759"/>
<dbReference type="PROSITE" id="PS50948">
    <property type="entry name" value="PAN"/>
    <property type="match status" value="1"/>
</dbReference>
<evidence type="ECO:0000256" key="1">
    <source>
        <dbReference type="SAM" id="MobiDB-lite"/>
    </source>
</evidence>
<keyword evidence="2" id="KW-0732">Signal</keyword>
<name>A0A2T4GM20_FUSCU</name>
<keyword evidence="5" id="KW-1185">Reference proteome</keyword>
<feature type="region of interest" description="Disordered" evidence="1">
    <location>
        <begin position="291"/>
        <end position="323"/>
    </location>
</feature>
<dbReference type="Pfam" id="PF14295">
    <property type="entry name" value="PAN_4"/>
    <property type="match status" value="1"/>
</dbReference>